<evidence type="ECO:0000256" key="3">
    <source>
        <dbReference type="ARBA" id="ARBA00022989"/>
    </source>
</evidence>
<keyword evidence="7" id="KW-0325">Glycoprotein</keyword>
<reference evidence="9 10" key="1">
    <citation type="submission" date="2024-03" db="EMBL/GenBank/DDBJ databases">
        <title>A high-quality draft genome sequence of Diaporthe vaccinii, a causative agent of upright dieback and viscid rot disease in cranberry plants.</title>
        <authorList>
            <person name="Sarrasin M."/>
            <person name="Lang B.F."/>
            <person name="Burger G."/>
        </authorList>
    </citation>
    <scope>NUCLEOTIDE SEQUENCE [LARGE SCALE GENOMIC DNA]</scope>
    <source>
        <strain evidence="9 10">IS7</strain>
    </source>
</reference>
<keyword evidence="2" id="KW-0812">Transmembrane</keyword>
<dbReference type="Proteomes" id="UP001600888">
    <property type="component" value="Unassembled WGS sequence"/>
</dbReference>
<evidence type="ECO:0000256" key="5">
    <source>
        <dbReference type="ARBA" id="ARBA00023026"/>
    </source>
</evidence>
<keyword evidence="5" id="KW-0843">Virulence</keyword>
<keyword evidence="3" id="KW-1133">Transmembrane helix</keyword>
<evidence type="ECO:0000256" key="2">
    <source>
        <dbReference type="ARBA" id="ARBA00022692"/>
    </source>
</evidence>
<comment type="subcellular location">
    <subcellularLocation>
        <location evidence="1">Membrane</location>
        <topology evidence="1">Single-pass membrane protein</topology>
    </subcellularLocation>
</comment>
<sequence>MSNIIYTRIPNIESEAGGKEACSQPSSHPPIWHNISRISAVQFAILLISLATNLVFVHKSLTPSCEMDYESPSKYAQLRRNVSTEILAHSDFDSTNRTIQDAAWGAPELEPWNNFVALDEDYTIAVGLPHSQRWPWDSSKGTYIITSAHELHCVHVLRVTINQNQDRVPPEEQTWHYGHLMHCLNLLRESVMCNADDTPLYTGHLHANANANASSAKAGIGSVKMCRDWNLLLEWSRARSACYRPVHWSDAEFPETERYKFCPDGQRPWE</sequence>
<dbReference type="PANTHER" id="PTHR33365">
    <property type="entry name" value="YALI0B05434P"/>
    <property type="match status" value="1"/>
</dbReference>
<evidence type="ECO:0000256" key="6">
    <source>
        <dbReference type="ARBA" id="ARBA00023136"/>
    </source>
</evidence>
<evidence type="ECO:0000256" key="4">
    <source>
        <dbReference type="ARBA" id="ARBA00023002"/>
    </source>
</evidence>
<proteinExistence type="inferred from homology"/>
<evidence type="ECO:0000256" key="1">
    <source>
        <dbReference type="ARBA" id="ARBA00004167"/>
    </source>
</evidence>
<accession>A0ABR4EVE6</accession>
<comment type="similarity">
    <text evidence="8">Belongs to the ustYa family.</text>
</comment>
<dbReference type="EMBL" id="JBAWTH010000024">
    <property type="protein sequence ID" value="KAL2286414.1"/>
    <property type="molecule type" value="Genomic_DNA"/>
</dbReference>
<evidence type="ECO:0000256" key="8">
    <source>
        <dbReference type="ARBA" id="ARBA00035112"/>
    </source>
</evidence>
<keyword evidence="6" id="KW-0472">Membrane</keyword>
<gene>
    <name evidence="9" type="ORF">FJTKL_06798</name>
</gene>
<comment type="caution">
    <text evidence="9">The sequence shown here is derived from an EMBL/GenBank/DDBJ whole genome shotgun (WGS) entry which is preliminary data.</text>
</comment>
<keyword evidence="10" id="KW-1185">Reference proteome</keyword>
<evidence type="ECO:0000256" key="7">
    <source>
        <dbReference type="ARBA" id="ARBA00023180"/>
    </source>
</evidence>
<dbReference type="InterPro" id="IPR021765">
    <property type="entry name" value="UstYa-like"/>
</dbReference>
<evidence type="ECO:0000313" key="10">
    <source>
        <dbReference type="Proteomes" id="UP001600888"/>
    </source>
</evidence>
<protein>
    <submittedName>
        <fullName evidence="9">Uncharacterized protein</fullName>
    </submittedName>
</protein>
<evidence type="ECO:0000313" key="9">
    <source>
        <dbReference type="EMBL" id="KAL2286414.1"/>
    </source>
</evidence>
<keyword evidence="4" id="KW-0560">Oxidoreductase</keyword>
<organism evidence="9 10">
    <name type="scientific">Diaporthe vaccinii</name>
    <dbReference type="NCBI Taxonomy" id="105482"/>
    <lineage>
        <taxon>Eukaryota</taxon>
        <taxon>Fungi</taxon>
        <taxon>Dikarya</taxon>
        <taxon>Ascomycota</taxon>
        <taxon>Pezizomycotina</taxon>
        <taxon>Sordariomycetes</taxon>
        <taxon>Sordariomycetidae</taxon>
        <taxon>Diaporthales</taxon>
        <taxon>Diaporthaceae</taxon>
        <taxon>Diaporthe</taxon>
        <taxon>Diaporthe eres species complex</taxon>
    </lineage>
</organism>
<name>A0ABR4EVE6_9PEZI</name>
<dbReference type="Pfam" id="PF11807">
    <property type="entry name" value="UstYa"/>
    <property type="match status" value="1"/>
</dbReference>
<dbReference type="PANTHER" id="PTHR33365:SF6">
    <property type="entry name" value="OXIDASE USTYA"/>
    <property type="match status" value="1"/>
</dbReference>